<feature type="domain" description="Peptidase S53" evidence="10">
    <location>
        <begin position="219"/>
        <end position="643"/>
    </location>
</feature>
<dbReference type="OrthoDB" id="9002785at2"/>
<keyword evidence="5 8" id="KW-0720">Serine protease</keyword>
<dbReference type="PANTHER" id="PTHR14218:SF15">
    <property type="entry name" value="TRIPEPTIDYL-PEPTIDASE 1"/>
    <property type="match status" value="1"/>
</dbReference>
<dbReference type="CDD" id="cd04056">
    <property type="entry name" value="Peptidases_S53"/>
    <property type="match status" value="1"/>
</dbReference>
<dbReference type="CDD" id="cd11377">
    <property type="entry name" value="Pro-peptidase_S53"/>
    <property type="match status" value="1"/>
</dbReference>
<evidence type="ECO:0000256" key="9">
    <source>
        <dbReference type="SAM" id="SignalP"/>
    </source>
</evidence>
<dbReference type="PROSITE" id="PS51695">
    <property type="entry name" value="SEDOLISIN"/>
    <property type="match status" value="1"/>
</dbReference>
<feature type="active site" description="Charge relay system" evidence="8">
    <location>
        <position position="296"/>
    </location>
</feature>
<name>A0A075JYY5_9GAMM</name>
<organism evidence="11 12">
    <name type="scientific">Dyella japonica A8</name>
    <dbReference type="NCBI Taxonomy" id="1217721"/>
    <lineage>
        <taxon>Bacteria</taxon>
        <taxon>Pseudomonadati</taxon>
        <taxon>Pseudomonadota</taxon>
        <taxon>Gammaproteobacteria</taxon>
        <taxon>Lysobacterales</taxon>
        <taxon>Rhodanobacteraceae</taxon>
        <taxon>Dyella</taxon>
    </lineage>
</organism>
<evidence type="ECO:0000256" key="7">
    <source>
        <dbReference type="ARBA" id="ARBA00023145"/>
    </source>
</evidence>
<sequence>MLSTLHRKSLAASLAMLLTSAAATSMAADVKPAVDTGTANNSQVVNVTLVLRLHNQEQLEDYIQQTVTPGSPHYRQFLSTSEFASRYGATDAELAQVQNFLRQNGLSGSVLANHMAIRTSGTLAQFSAAFQTPIHSFTSKDTGRSFHRPTQPLILPAQLTNTLLLVSGLSNEHKYLSHVMKSVENKPVTAVGAKALARSTLSAPASKGGNSTATGVPGEFTVGDVANMYNINPLYARGVNGQGSTIAIVTLSNFYPDDAQTYWNDIGLITKPNRITQVHVDGGGAIDAGSGETSLDVEQSGGVAPFADILVYDAPNAGTGFTDAFMQAVVDNKADAISTSWGLPEIFNFAALNVAGASNTDTTDAGDLQTFHQILLEAAVQGQSTFAASADSGAYDTVRGLGAGTAPGTFNAPLTVDSPASDPYITAAGGTTVPFSSHFGSGPVQSITKERVWGWDYIQNYFDTYIGKGVIDVFSVGGGGGVSVYWQTPVYQWFTNGIRRSEKKQTLSFNDPAAGETTLLVLPGNFQGRNVPDVALNADPETGYLMVSTVDGGLVAGHGGTSFVAPQLNGIAALLTQSTGHRVGFLNPQMYFLQNVFGYGKYSSFNDIRDGDNWYYNGKPGYDRGTGLGTLNVTNLDLFLRSGF</sequence>
<dbReference type="SMART" id="SM00944">
    <property type="entry name" value="Pro-kuma_activ"/>
    <property type="match status" value="1"/>
</dbReference>
<dbReference type="AlphaFoldDB" id="A0A075JYY5"/>
<dbReference type="STRING" id="1217721.HY57_07375"/>
<dbReference type="InterPro" id="IPR036852">
    <property type="entry name" value="Peptidase_S8/S53_dom_sf"/>
</dbReference>
<evidence type="ECO:0000256" key="3">
    <source>
        <dbReference type="ARBA" id="ARBA00022723"/>
    </source>
</evidence>
<comment type="cofactor">
    <cofactor evidence="1">
        <name>Ca(2+)</name>
        <dbReference type="ChEBI" id="CHEBI:29108"/>
    </cofactor>
</comment>
<evidence type="ECO:0000256" key="1">
    <source>
        <dbReference type="ARBA" id="ARBA00001913"/>
    </source>
</evidence>
<dbReference type="Gene3D" id="3.40.50.200">
    <property type="entry name" value="Peptidase S8/S53 domain"/>
    <property type="match status" value="1"/>
</dbReference>
<feature type="signal peptide" evidence="9">
    <location>
        <begin position="1"/>
        <end position="27"/>
    </location>
</feature>
<keyword evidence="9" id="KW-0732">Signal</keyword>
<proteinExistence type="predicted"/>
<keyword evidence="6" id="KW-0106">Calcium</keyword>
<evidence type="ECO:0000256" key="5">
    <source>
        <dbReference type="ARBA" id="ARBA00022825"/>
    </source>
</evidence>
<dbReference type="HOGENOM" id="CLU_012501_1_0_6"/>
<evidence type="ECO:0000313" key="12">
    <source>
        <dbReference type="Proteomes" id="UP000027987"/>
    </source>
</evidence>
<feature type="chain" id="PRO_5001707462" evidence="9">
    <location>
        <begin position="28"/>
        <end position="644"/>
    </location>
</feature>
<keyword evidence="7" id="KW-0865">Zymogen</keyword>
<dbReference type="Proteomes" id="UP000027987">
    <property type="component" value="Chromosome"/>
</dbReference>
<keyword evidence="2 8" id="KW-0645">Protease</keyword>
<evidence type="ECO:0000256" key="4">
    <source>
        <dbReference type="ARBA" id="ARBA00022801"/>
    </source>
</evidence>
<gene>
    <name evidence="11" type="ORF">HY57_07375</name>
</gene>
<comment type="caution">
    <text evidence="8">Lacks conserved residue(s) required for the propagation of feature annotation.</text>
</comment>
<dbReference type="RefSeq" id="WP_019464248.1">
    <property type="nucleotide sequence ID" value="NZ_ALOY01000116.1"/>
</dbReference>
<evidence type="ECO:0000256" key="6">
    <source>
        <dbReference type="ARBA" id="ARBA00022837"/>
    </source>
</evidence>
<evidence type="ECO:0000259" key="10">
    <source>
        <dbReference type="PROSITE" id="PS51695"/>
    </source>
</evidence>
<dbReference type="GO" id="GO:0004252">
    <property type="term" value="F:serine-type endopeptidase activity"/>
    <property type="evidence" value="ECO:0007669"/>
    <property type="project" value="UniProtKB-UniRule"/>
</dbReference>
<dbReference type="Pfam" id="PF09286">
    <property type="entry name" value="Pro-kuma_activ"/>
    <property type="match status" value="1"/>
</dbReference>
<keyword evidence="12" id="KW-1185">Reference proteome</keyword>
<dbReference type="InterPro" id="IPR050819">
    <property type="entry name" value="Tripeptidyl-peptidase_I"/>
</dbReference>
<keyword evidence="3" id="KW-0479">Metal-binding</keyword>
<dbReference type="EMBL" id="CP008884">
    <property type="protein sequence ID" value="AIF47104.1"/>
    <property type="molecule type" value="Genomic_DNA"/>
</dbReference>
<dbReference type="KEGG" id="dja:HY57_07375"/>
<feature type="active site" description="Charge relay system" evidence="8">
    <location>
        <position position="562"/>
    </location>
</feature>
<evidence type="ECO:0000256" key="2">
    <source>
        <dbReference type="ARBA" id="ARBA00022670"/>
    </source>
</evidence>
<dbReference type="GO" id="GO:0046872">
    <property type="term" value="F:metal ion binding"/>
    <property type="evidence" value="ECO:0007669"/>
    <property type="project" value="UniProtKB-KW"/>
</dbReference>
<dbReference type="SUPFAM" id="SSF52743">
    <property type="entry name" value="Subtilisin-like"/>
    <property type="match status" value="1"/>
</dbReference>
<dbReference type="SUPFAM" id="SSF54897">
    <property type="entry name" value="Protease propeptides/inhibitors"/>
    <property type="match status" value="1"/>
</dbReference>
<evidence type="ECO:0000313" key="11">
    <source>
        <dbReference type="EMBL" id="AIF47104.1"/>
    </source>
</evidence>
<keyword evidence="4 8" id="KW-0378">Hydrolase</keyword>
<dbReference type="GO" id="GO:0006508">
    <property type="term" value="P:proteolysis"/>
    <property type="evidence" value="ECO:0007669"/>
    <property type="project" value="UniProtKB-KW"/>
</dbReference>
<accession>A0A075JYY5</accession>
<protein>
    <submittedName>
        <fullName evidence="11">Peptidase S53</fullName>
    </submittedName>
</protein>
<dbReference type="PATRIC" id="fig|1217721.7.peg.1535"/>
<dbReference type="GO" id="GO:0008240">
    <property type="term" value="F:tripeptidyl-peptidase activity"/>
    <property type="evidence" value="ECO:0007669"/>
    <property type="project" value="TreeGrafter"/>
</dbReference>
<dbReference type="InterPro" id="IPR015366">
    <property type="entry name" value="S53_propep"/>
</dbReference>
<feature type="active site" description="Charge relay system" evidence="8">
    <location>
        <position position="292"/>
    </location>
</feature>
<reference evidence="11 12" key="1">
    <citation type="submission" date="2014-07" db="EMBL/GenBank/DDBJ databases">
        <title>Complete Genome Sequence of Dyella japonica Strain A8 Isolated from Malaysian Tropical Soil.</title>
        <authorList>
            <person name="Hui R.K.H."/>
            <person name="Chen J.-W."/>
            <person name="Chan K.-G."/>
            <person name="Leung F.C.C."/>
        </authorList>
    </citation>
    <scope>NUCLEOTIDE SEQUENCE [LARGE SCALE GENOMIC DNA]</scope>
    <source>
        <strain evidence="11 12">A8</strain>
    </source>
</reference>
<dbReference type="InterPro" id="IPR030400">
    <property type="entry name" value="Sedolisin_dom"/>
</dbReference>
<evidence type="ECO:0000256" key="8">
    <source>
        <dbReference type="PROSITE-ProRule" id="PRU01032"/>
    </source>
</evidence>
<dbReference type="PANTHER" id="PTHR14218">
    <property type="entry name" value="PROTEASE S8 TRIPEPTIDYL PEPTIDASE I CLN2"/>
    <property type="match status" value="1"/>
</dbReference>